<evidence type="ECO:0000313" key="2">
    <source>
        <dbReference type="Proteomes" id="UP000473574"/>
    </source>
</evidence>
<comment type="caution">
    <text evidence="1">The sequence shown here is derived from an EMBL/GenBank/DDBJ whole genome shotgun (WGS) entry which is preliminary data.</text>
</comment>
<name>A0A6M0SM61_9CYAN</name>
<dbReference type="Proteomes" id="UP000473574">
    <property type="component" value="Unassembled WGS sequence"/>
</dbReference>
<sequence>MIEVTTADGIRHVLPALTDTAIQQYSSSKNTRSAIHRAISDGNTKDLVVAEKSPNSDYALFRLRLISSSEFIAWAETIGFVKYTNLTQAAMADNWILTQQLYNAAAAESQPNEEQKTTWGAIATECSVDFIF</sequence>
<organism evidence="1 2">
    <name type="scientific">Adonisia turfae CCMR0082</name>
    <dbReference type="NCBI Taxonomy" id="2304604"/>
    <lineage>
        <taxon>Bacteria</taxon>
        <taxon>Bacillati</taxon>
        <taxon>Cyanobacteriota</taxon>
        <taxon>Adonisia</taxon>
        <taxon>Adonisia turfae</taxon>
    </lineage>
</organism>
<proteinExistence type="predicted"/>
<gene>
    <name evidence="1" type="ORF">D0962_37230</name>
</gene>
<protein>
    <submittedName>
        <fullName evidence="1">Uncharacterized protein</fullName>
    </submittedName>
</protein>
<dbReference type="RefSeq" id="WP_163671542.1">
    <property type="nucleotide sequence ID" value="NZ_QZCE01000002.1"/>
</dbReference>
<accession>A0A6M0SM61</accession>
<reference evidence="1 2" key="1">
    <citation type="journal article" date="2020" name="Microb. Ecol.">
        <title>Ecogenomics of the Marine Benthic Filamentous Cyanobacterium Adonisia.</title>
        <authorList>
            <person name="Walter J.M."/>
            <person name="Coutinho F.H."/>
            <person name="Leomil L."/>
            <person name="Hargreaves P.I."/>
            <person name="Campeao M.E."/>
            <person name="Vieira V.V."/>
            <person name="Silva B.S."/>
            <person name="Fistarol G.O."/>
            <person name="Salomon P.S."/>
            <person name="Sawabe T."/>
            <person name="Mino S."/>
            <person name="Hosokawa M."/>
            <person name="Miyashita H."/>
            <person name="Maruyama F."/>
            <person name="van Verk M.C."/>
            <person name="Dutilh B.E."/>
            <person name="Thompson C.C."/>
            <person name="Thompson F.L."/>
        </authorList>
    </citation>
    <scope>NUCLEOTIDE SEQUENCE [LARGE SCALE GENOMIC DNA]</scope>
    <source>
        <strain evidence="1 2">CCMR0082</strain>
    </source>
</reference>
<dbReference type="EMBL" id="QZCE01000002">
    <property type="protein sequence ID" value="NEZ68312.1"/>
    <property type="molecule type" value="Genomic_DNA"/>
</dbReference>
<dbReference type="AlphaFoldDB" id="A0A6M0SM61"/>
<evidence type="ECO:0000313" key="1">
    <source>
        <dbReference type="EMBL" id="NEZ68312.1"/>
    </source>
</evidence>